<evidence type="ECO:0000256" key="1">
    <source>
        <dbReference type="ARBA" id="ARBA00004370"/>
    </source>
</evidence>
<keyword evidence="3 9" id="KW-0812">Transmembrane</keyword>
<feature type="compositionally biased region" description="Polar residues" evidence="8">
    <location>
        <begin position="926"/>
        <end position="936"/>
    </location>
</feature>
<dbReference type="InterPro" id="IPR027417">
    <property type="entry name" value="P-loop_NTPase"/>
</dbReference>
<feature type="transmembrane region" description="Helical" evidence="9">
    <location>
        <begin position="1058"/>
        <end position="1088"/>
    </location>
</feature>
<organism evidence="12 13">
    <name type="scientific">Neurospora intermedia</name>
    <dbReference type="NCBI Taxonomy" id="5142"/>
    <lineage>
        <taxon>Eukaryota</taxon>
        <taxon>Fungi</taxon>
        <taxon>Dikarya</taxon>
        <taxon>Ascomycota</taxon>
        <taxon>Pezizomycotina</taxon>
        <taxon>Sordariomycetes</taxon>
        <taxon>Sordariomycetidae</taxon>
        <taxon>Sordariales</taxon>
        <taxon>Sordariaceae</taxon>
        <taxon>Neurospora</taxon>
    </lineage>
</organism>
<accession>A0ABR3DH27</accession>
<dbReference type="Proteomes" id="UP001451303">
    <property type="component" value="Unassembled WGS sequence"/>
</dbReference>
<feature type="transmembrane region" description="Helical" evidence="9">
    <location>
        <begin position="523"/>
        <end position="542"/>
    </location>
</feature>
<evidence type="ECO:0000256" key="6">
    <source>
        <dbReference type="ARBA" id="ARBA00022989"/>
    </source>
</evidence>
<evidence type="ECO:0000256" key="8">
    <source>
        <dbReference type="SAM" id="MobiDB-lite"/>
    </source>
</evidence>
<dbReference type="InterPro" id="IPR003593">
    <property type="entry name" value="AAA+_ATPase"/>
</dbReference>
<feature type="transmembrane region" description="Helical" evidence="9">
    <location>
        <begin position="175"/>
        <end position="194"/>
    </location>
</feature>
<dbReference type="CDD" id="cd18604">
    <property type="entry name" value="ABC_6TM_VMR1_D2_like"/>
    <property type="match status" value="1"/>
</dbReference>
<dbReference type="CDD" id="cd03250">
    <property type="entry name" value="ABCC_MRP_domain1"/>
    <property type="match status" value="1"/>
</dbReference>
<comment type="caution">
    <text evidence="12">The sequence shown here is derived from an EMBL/GenBank/DDBJ whole genome shotgun (WGS) entry which is preliminary data.</text>
</comment>
<dbReference type="SMART" id="SM00382">
    <property type="entry name" value="AAA"/>
    <property type="match status" value="2"/>
</dbReference>
<dbReference type="PROSITE" id="PS50929">
    <property type="entry name" value="ABC_TM1F"/>
    <property type="match status" value="2"/>
</dbReference>
<gene>
    <name evidence="12" type="ORF">QR685DRAFT_211378</name>
</gene>
<dbReference type="InterPro" id="IPR003439">
    <property type="entry name" value="ABC_transporter-like_ATP-bd"/>
</dbReference>
<dbReference type="Gene3D" id="1.20.1560.10">
    <property type="entry name" value="ABC transporter type 1, transmembrane domain"/>
    <property type="match status" value="2"/>
</dbReference>
<feature type="transmembrane region" description="Helical" evidence="9">
    <location>
        <begin position="120"/>
        <end position="141"/>
    </location>
</feature>
<name>A0ABR3DH27_NEUIN</name>
<evidence type="ECO:0000259" key="10">
    <source>
        <dbReference type="PROSITE" id="PS50893"/>
    </source>
</evidence>
<dbReference type="PROSITE" id="PS00211">
    <property type="entry name" value="ABC_TRANSPORTER_1"/>
    <property type="match status" value="2"/>
</dbReference>
<comment type="subcellular location">
    <subcellularLocation>
        <location evidence="1">Membrane</location>
    </subcellularLocation>
</comment>
<evidence type="ECO:0000259" key="11">
    <source>
        <dbReference type="PROSITE" id="PS50929"/>
    </source>
</evidence>
<dbReference type="Gene3D" id="3.40.50.300">
    <property type="entry name" value="P-loop containing nucleotide triphosphate hydrolases"/>
    <property type="match status" value="2"/>
</dbReference>
<evidence type="ECO:0000256" key="7">
    <source>
        <dbReference type="ARBA" id="ARBA00023136"/>
    </source>
</evidence>
<feature type="transmembrane region" description="Helical" evidence="9">
    <location>
        <begin position="206"/>
        <end position="227"/>
    </location>
</feature>
<dbReference type="Pfam" id="PF00005">
    <property type="entry name" value="ABC_tran"/>
    <property type="match status" value="2"/>
</dbReference>
<evidence type="ECO:0000313" key="12">
    <source>
        <dbReference type="EMBL" id="KAL0471702.1"/>
    </source>
</evidence>
<feature type="region of interest" description="Disordered" evidence="8">
    <location>
        <begin position="921"/>
        <end position="955"/>
    </location>
</feature>
<dbReference type="InterPro" id="IPR036640">
    <property type="entry name" value="ABC1_TM_sf"/>
</dbReference>
<dbReference type="PANTHER" id="PTHR24223">
    <property type="entry name" value="ATP-BINDING CASSETTE SUB-FAMILY C"/>
    <property type="match status" value="1"/>
</dbReference>
<evidence type="ECO:0000256" key="3">
    <source>
        <dbReference type="ARBA" id="ARBA00022692"/>
    </source>
</evidence>
<keyword evidence="2" id="KW-0813">Transport</keyword>
<feature type="domain" description="ABC transporter" evidence="10">
    <location>
        <begin position="1334"/>
        <end position="1553"/>
    </location>
</feature>
<dbReference type="SUPFAM" id="SSF90123">
    <property type="entry name" value="ABC transporter transmembrane region"/>
    <property type="match status" value="2"/>
</dbReference>
<keyword evidence="13" id="KW-1185">Reference proteome</keyword>
<evidence type="ECO:0000256" key="4">
    <source>
        <dbReference type="ARBA" id="ARBA00022741"/>
    </source>
</evidence>
<dbReference type="CDD" id="cd18596">
    <property type="entry name" value="ABC_6TM_VMR1_D1_like"/>
    <property type="match status" value="1"/>
</dbReference>
<evidence type="ECO:0000256" key="2">
    <source>
        <dbReference type="ARBA" id="ARBA00022448"/>
    </source>
</evidence>
<reference evidence="12 13" key="1">
    <citation type="submission" date="2023-09" db="EMBL/GenBank/DDBJ databases">
        <title>Multi-omics analysis of a traditional fermented food reveals byproduct-associated fungal strains for waste-to-food upcycling.</title>
        <authorList>
            <consortium name="Lawrence Berkeley National Laboratory"/>
            <person name="Rekdal V.M."/>
            <person name="Villalobos-Escobedo J.M."/>
            <person name="Rodriguez-Valeron N."/>
            <person name="Garcia M.O."/>
            <person name="Vasquez D.P."/>
            <person name="Damayanti I."/>
            <person name="Sorensen P.M."/>
            <person name="Baidoo E.E."/>
            <person name="De Carvalho A.C."/>
            <person name="Riley R."/>
            <person name="Lipzen A."/>
            <person name="He G."/>
            <person name="Yan M."/>
            <person name="Haridas S."/>
            <person name="Daum C."/>
            <person name="Yoshinaga Y."/>
            <person name="Ng V."/>
            <person name="Grigoriev I.V."/>
            <person name="Munk R."/>
            <person name="Nuraida L."/>
            <person name="Wijaya C.H."/>
            <person name="Morales P.-C."/>
            <person name="Keasling J.D."/>
        </authorList>
    </citation>
    <scope>NUCLEOTIDE SEQUENCE [LARGE SCALE GENOMIC DNA]</scope>
    <source>
        <strain evidence="12 13">FGSC 2613</strain>
    </source>
</reference>
<evidence type="ECO:0000313" key="13">
    <source>
        <dbReference type="Proteomes" id="UP001451303"/>
    </source>
</evidence>
<dbReference type="Pfam" id="PF00664">
    <property type="entry name" value="ABC_membrane"/>
    <property type="match status" value="2"/>
</dbReference>
<protein>
    <recommendedName>
        <fullName evidence="14">ABC transporter</fullName>
    </recommendedName>
</protein>
<feature type="transmembrane region" description="Helical" evidence="9">
    <location>
        <begin position="1149"/>
        <end position="1175"/>
    </location>
</feature>
<dbReference type="EMBL" id="JAVLET010000003">
    <property type="protein sequence ID" value="KAL0471702.1"/>
    <property type="molecule type" value="Genomic_DNA"/>
</dbReference>
<sequence length="1553" mass="173771">MIDTATYGLAGLWPCYSCCREFWIPSLANFGPHCLGVVGHIPVWISLLAFVLHYALVWFDPWRPIWLRNITAEKGEARFQSHDQEEAGAIHDESFEDTPLLPRRGAVSVSPKKIWTRWTLCLLVLNLTGALISIFGAAMAHQNPTEIQLHLIPLIPNVLSVLLILVDRPRTVRRSLFIIAATLLFFQLTITTLAPDAIGTTWKCFTTWGAGGCVTLTSIVVMLNMPLRDPLLSSSKIGKPFAKPESSVRSPEDIVTLWQWMSVSWMAPLISTACKRQLHDKDVWLLASDFQHQTLHLLFRDLTGTVFVRLLKANGLDIIMTTCLGTFETLAELSEPVLLKQLLNALMSEIPAIRAAVVYASFILIARVLKAHSAVFKIWYERRNYERSRGEMITMIHDKTLRRKAFTIAAEVSTPSSQTSTLFGDENDTLEDINNEDAEPSQPWSLRSWVRGVYQAFKHRSVAPSQREKEAPASTGKILNLLRGDVYEVAQRFWEASTLITKPLSVVFSIVLLWKILGSASLYGILVIGVGMAVNYYMTGLLKRVEKKRRTTTDVKLERTSQFVESLRHLRWYDWQDRWLGHIMEIRQKELFQRVKSNVVDRSINVINNITSYMFPVVGFAAYTLILHRPLTVDIAFPALGLFTMLQNNLRDLPSLYTSLTNARVAMRRIEDFMLEPDKDDNEDDETATPPPPFHQSNLEISIRNASFSWPGSDTTVLDNISFVCEPGLTLVCGKVGIGKTALLQAVLGELDQHSGEKNAPAEMTGYCAQMPWLESMSIRDNILFSTPFDEARYWQVLRACCLVEDLRKFKGGDRVLIGENGTGLSGGQRARVALARAVYSRSRILLLDDPIAALDHQTAETISRNLFADQNSPLTAGRLIVLVTHRVDIVQQYAYQVLDIVPGGQVKTFNRREIAEHEKELEAQAATTPESSPIAESSTSQKTEDSSSEEEAELETVAGKFIQEEHRVHGGVMATVYWQYVKAGKLSWWATMVTLCLLIRMINLGYNWFLKEWGEQYRKSTELGDRPLILISHPDSQAGGIIEPRRYLPPPGENVRPWLICLVIIALVQVLFEALSDLALIAIIYNAGKSLFAKAMRCVTNATFRFYDVTPVGRLMNRLTSDMGTIDGQIATQVLTLAFYSLGWMTSMFVIATATPVFIIPSVGTTMLFVYLYGRYLPASQDLRRLETVSLSPLMSNFGTLLEGLTTVRAFRAEPHFQNRIIATTDDFQKMDHIYWSLQAWLQYRFDLVSGLSVYALTLTAIIHGLSSGMIGFVLAAAANFVESTHQVCRRYGDMQMQFVSVERIIELLSLEQEQANTDNPPPAGWPSCTDDIVFDKVTLRYAPEFDPVLVDMSLVIPGGSTVAVTGRTGSGKSTLAYALLSTIQPDAGTGGQIRIGSVDIAKVDKHILRRHITFVAQDPVLFAGTLRDNLDPLDEHSEDERAQVLKTVLNNGFTLDTRVDGGGKNLSQGQRQLVGLGRAILRRSAIVIMDEATASIDVETATYIHQLLRMELRHSTVITIAHKVEAVKDADFEIVLDKGRVIKAGRRVPKS</sequence>
<dbReference type="PROSITE" id="PS50893">
    <property type="entry name" value="ABC_TRANSPORTER_2"/>
    <property type="match status" value="2"/>
</dbReference>
<evidence type="ECO:0000256" key="9">
    <source>
        <dbReference type="SAM" id="Phobius"/>
    </source>
</evidence>
<keyword evidence="4" id="KW-0547">Nucleotide-binding</keyword>
<evidence type="ECO:0008006" key="14">
    <source>
        <dbReference type="Google" id="ProtNLM"/>
    </source>
</evidence>
<keyword evidence="5" id="KW-0067">ATP-binding</keyword>
<feature type="transmembrane region" description="Helical" evidence="9">
    <location>
        <begin position="41"/>
        <end position="59"/>
    </location>
</feature>
<feature type="compositionally biased region" description="Acidic residues" evidence="8">
    <location>
        <begin position="675"/>
        <end position="687"/>
    </location>
</feature>
<feature type="domain" description="ABC transmembrane type-1" evidence="11">
    <location>
        <begin position="474"/>
        <end position="662"/>
    </location>
</feature>
<proteinExistence type="predicted"/>
<feature type="transmembrane region" description="Helical" evidence="9">
    <location>
        <begin position="987"/>
        <end position="1010"/>
    </location>
</feature>
<dbReference type="CDD" id="cd03244">
    <property type="entry name" value="ABCC_MRP_domain2"/>
    <property type="match status" value="1"/>
</dbReference>
<feature type="domain" description="ABC transmembrane type-1" evidence="11">
    <location>
        <begin position="1059"/>
        <end position="1298"/>
    </location>
</feature>
<dbReference type="InterPro" id="IPR017871">
    <property type="entry name" value="ABC_transporter-like_CS"/>
</dbReference>
<feature type="transmembrane region" description="Helical" evidence="9">
    <location>
        <begin position="147"/>
        <end position="166"/>
    </location>
</feature>
<keyword evidence="7 9" id="KW-0472">Membrane</keyword>
<dbReference type="SUPFAM" id="SSF52540">
    <property type="entry name" value="P-loop containing nucleoside triphosphate hydrolases"/>
    <property type="match status" value="2"/>
</dbReference>
<keyword evidence="6 9" id="KW-1133">Transmembrane helix</keyword>
<dbReference type="PANTHER" id="PTHR24223:SF415">
    <property type="entry name" value="FI20190P1"/>
    <property type="match status" value="1"/>
</dbReference>
<feature type="transmembrane region" description="Helical" evidence="9">
    <location>
        <begin position="1255"/>
        <end position="1283"/>
    </location>
</feature>
<dbReference type="InterPro" id="IPR050173">
    <property type="entry name" value="ABC_transporter_C-like"/>
</dbReference>
<evidence type="ECO:0000256" key="5">
    <source>
        <dbReference type="ARBA" id="ARBA00022840"/>
    </source>
</evidence>
<feature type="region of interest" description="Disordered" evidence="8">
    <location>
        <begin position="675"/>
        <end position="696"/>
    </location>
</feature>
<feature type="domain" description="ABC transporter" evidence="10">
    <location>
        <begin position="701"/>
        <end position="928"/>
    </location>
</feature>
<dbReference type="InterPro" id="IPR011527">
    <property type="entry name" value="ABC1_TM_dom"/>
</dbReference>